<accession>A0A3B0Y7Z3</accession>
<protein>
    <recommendedName>
        <fullName evidence="1">Immunity MXAN-0049 protein domain-containing protein</fullName>
    </recommendedName>
</protein>
<dbReference type="AlphaFoldDB" id="A0A3B0Y7Z3"/>
<name>A0A3B0Y7Z3_9ZZZZ</name>
<reference evidence="2" key="1">
    <citation type="submission" date="2018-06" db="EMBL/GenBank/DDBJ databases">
        <authorList>
            <person name="Zhirakovskaya E."/>
        </authorList>
    </citation>
    <scope>NUCLEOTIDE SEQUENCE</scope>
</reference>
<dbReference type="Pfam" id="PF07791">
    <property type="entry name" value="Imm11"/>
    <property type="match status" value="1"/>
</dbReference>
<dbReference type="InterPro" id="IPR012433">
    <property type="entry name" value="Imm11"/>
</dbReference>
<feature type="domain" description="Immunity MXAN-0049 protein" evidence="1">
    <location>
        <begin position="49"/>
        <end position="194"/>
    </location>
</feature>
<dbReference type="EMBL" id="UOFL01000115">
    <property type="protein sequence ID" value="VAW76908.1"/>
    <property type="molecule type" value="Genomic_DNA"/>
</dbReference>
<evidence type="ECO:0000259" key="1">
    <source>
        <dbReference type="Pfam" id="PF07791"/>
    </source>
</evidence>
<gene>
    <name evidence="2" type="ORF">MNBD_GAMMA12-3579</name>
</gene>
<sequence length="202" mass="23595">MALKDDYYVMEPDFHNTSLLDLNEIIYPKGNADPAVSSLVLTRAAYIHNPIKLTIIKEQQSPTMTDFMYFQSAYPILHKRLLEILLPLKLRKTQHFPVLIKDRKKVEHKDYFMWYIYNVVDCLDPNKSNVDRSPSGSYSVFELQLDNTKLNKVPLEHRLVFRLGHSVVLLLVHKSLVEKFTQKKVSGVKFYPVNTWRVGNTK</sequence>
<organism evidence="2">
    <name type="scientific">hydrothermal vent metagenome</name>
    <dbReference type="NCBI Taxonomy" id="652676"/>
    <lineage>
        <taxon>unclassified sequences</taxon>
        <taxon>metagenomes</taxon>
        <taxon>ecological metagenomes</taxon>
    </lineage>
</organism>
<evidence type="ECO:0000313" key="2">
    <source>
        <dbReference type="EMBL" id="VAW76908.1"/>
    </source>
</evidence>
<proteinExistence type="predicted"/>